<organism evidence="15 16">
    <name type="scientific">Meira miltonrushii</name>
    <dbReference type="NCBI Taxonomy" id="1280837"/>
    <lineage>
        <taxon>Eukaryota</taxon>
        <taxon>Fungi</taxon>
        <taxon>Dikarya</taxon>
        <taxon>Basidiomycota</taxon>
        <taxon>Ustilaginomycotina</taxon>
        <taxon>Exobasidiomycetes</taxon>
        <taxon>Exobasidiales</taxon>
        <taxon>Brachybasidiaceae</taxon>
        <taxon>Meira</taxon>
    </lineage>
</organism>
<evidence type="ECO:0000256" key="8">
    <source>
        <dbReference type="ARBA" id="ARBA00023242"/>
    </source>
</evidence>
<dbReference type="PANTHER" id="PTHR13793:SF107">
    <property type="entry name" value="BROMODOMAIN-CONTAINING PROTEIN HOMOLOG"/>
    <property type="match status" value="1"/>
</dbReference>
<keyword evidence="5 10" id="KW-0863">Zinc-finger</keyword>
<dbReference type="InterPro" id="IPR001965">
    <property type="entry name" value="Znf_PHD"/>
</dbReference>
<keyword evidence="6" id="KW-0862">Zinc</keyword>
<dbReference type="FunFam" id="3.30.40.10:FF:000008">
    <property type="entry name" value="Bromodomain containing 1, isoform CRA_a"/>
    <property type="match status" value="1"/>
</dbReference>
<dbReference type="InParanoid" id="A0A316VKT8"/>
<evidence type="ECO:0008006" key="17">
    <source>
        <dbReference type="Google" id="ProtNLM"/>
    </source>
</evidence>
<dbReference type="InterPro" id="IPR018359">
    <property type="entry name" value="Bromodomain_CS"/>
</dbReference>
<evidence type="ECO:0000259" key="14">
    <source>
        <dbReference type="PROSITE" id="PS51805"/>
    </source>
</evidence>
<dbReference type="SUPFAM" id="SSF47370">
    <property type="entry name" value="Bromodomain"/>
    <property type="match status" value="1"/>
</dbReference>
<dbReference type="PROSITE" id="PS00633">
    <property type="entry name" value="BROMODOMAIN_1"/>
    <property type="match status" value="1"/>
</dbReference>
<dbReference type="GO" id="GO:0006357">
    <property type="term" value="P:regulation of transcription by RNA polymerase II"/>
    <property type="evidence" value="ECO:0007669"/>
    <property type="project" value="TreeGrafter"/>
</dbReference>
<dbReference type="InterPro" id="IPR036427">
    <property type="entry name" value="Bromodomain-like_sf"/>
</dbReference>
<dbReference type="PROSITE" id="PS51805">
    <property type="entry name" value="EPHD"/>
    <property type="match status" value="1"/>
</dbReference>
<proteinExistence type="predicted"/>
<feature type="non-terminal residue" evidence="15">
    <location>
        <position position="605"/>
    </location>
</feature>
<feature type="domain" description="Bromo" evidence="12">
    <location>
        <begin position="511"/>
        <end position="581"/>
    </location>
</feature>
<dbReference type="PRINTS" id="PR00503">
    <property type="entry name" value="BROMODOMAIN"/>
</dbReference>
<dbReference type="FunCoup" id="A0A316VKT8">
    <property type="interactions" value="39"/>
</dbReference>
<dbReference type="Pfam" id="PF13832">
    <property type="entry name" value="zf-HC5HC2H_2"/>
    <property type="match status" value="1"/>
</dbReference>
<evidence type="ECO:0000256" key="2">
    <source>
        <dbReference type="ARBA" id="ARBA00022553"/>
    </source>
</evidence>
<dbReference type="InterPro" id="IPR034732">
    <property type="entry name" value="EPHD"/>
</dbReference>
<dbReference type="InterPro" id="IPR019786">
    <property type="entry name" value="Zinc_finger_PHD-type_CS"/>
</dbReference>
<comment type="subcellular location">
    <subcellularLocation>
        <location evidence="1">Nucleus</location>
    </subcellularLocation>
</comment>
<dbReference type="PROSITE" id="PS01359">
    <property type="entry name" value="ZF_PHD_1"/>
    <property type="match status" value="1"/>
</dbReference>
<evidence type="ECO:0000256" key="1">
    <source>
        <dbReference type="ARBA" id="ARBA00004123"/>
    </source>
</evidence>
<feature type="domain" description="PHD-type" evidence="14">
    <location>
        <begin position="202"/>
        <end position="326"/>
    </location>
</feature>
<keyword evidence="4" id="KW-0677">Repeat</keyword>
<evidence type="ECO:0000256" key="7">
    <source>
        <dbReference type="ARBA" id="ARBA00023117"/>
    </source>
</evidence>
<evidence type="ECO:0000256" key="3">
    <source>
        <dbReference type="ARBA" id="ARBA00022723"/>
    </source>
</evidence>
<evidence type="ECO:0000313" key="15">
    <source>
        <dbReference type="EMBL" id="PWN36145.1"/>
    </source>
</evidence>
<dbReference type="InterPro" id="IPR050701">
    <property type="entry name" value="Histone_Mod_Regulator"/>
</dbReference>
<dbReference type="PROSITE" id="PS50016">
    <property type="entry name" value="ZF_PHD_2"/>
    <property type="match status" value="1"/>
</dbReference>
<dbReference type="EMBL" id="KZ819603">
    <property type="protein sequence ID" value="PWN36145.1"/>
    <property type="molecule type" value="Genomic_DNA"/>
</dbReference>
<accession>A0A316VKT8</accession>
<dbReference type="GO" id="GO:0005634">
    <property type="term" value="C:nucleus"/>
    <property type="evidence" value="ECO:0007669"/>
    <property type="project" value="UniProtKB-SubCell"/>
</dbReference>
<dbReference type="STRING" id="1280837.A0A316VKT8"/>
<dbReference type="Gene3D" id="1.20.920.10">
    <property type="entry name" value="Bromodomain-like"/>
    <property type="match status" value="1"/>
</dbReference>
<dbReference type="PROSITE" id="PS50014">
    <property type="entry name" value="BROMODOMAIN_2"/>
    <property type="match status" value="1"/>
</dbReference>
<evidence type="ECO:0000256" key="9">
    <source>
        <dbReference type="PROSITE-ProRule" id="PRU00035"/>
    </source>
</evidence>
<dbReference type="CDD" id="cd15492">
    <property type="entry name" value="PHD_BRPF_JADE_like"/>
    <property type="match status" value="1"/>
</dbReference>
<evidence type="ECO:0000256" key="10">
    <source>
        <dbReference type="PROSITE-ProRule" id="PRU00146"/>
    </source>
</evidence>
<evidence type="ECO:0000256" key="4">
    <source>
        <dbReference type="ARBA" id="ARBA00022737"/>
    </source>
</evidence>
<feature type="domain" description="PHD-type" evidence="13">
    <location>
        <begin position="148"/>
        <end position="198"/>
    </location>
</feature>
<dbReference type="SMART" id="SM00297">
    <property type="entry name" value="BROMO"/>
    <property type="match status" value="1"/>
</dbReference>
<dbReference type="Pfam" id="PF00439">
    <property type="entry name" value="Bromodomain"/>
    <property type="match status" value="1"/>
</dbReference>
<evidence type="ECO:0000256" key="6">
    <source>
        <dbReference type="ARBA" id="ARBA00022833"/>
    </source>
</evidence>
<dbReference type="GeneID" id="37019091"/>
<dbReference type="GO" id="GO:0008270">
    <property type="term" value="F:zinc ion binding"/>
    <property type="evidence" value="ECO:0007669"/>
    <property type="project" value="UniProtKB-KW"/>
</dbReference>
<name>A0A316VKT8_9BASI</name>
<dbReference type="InterPro" id="IPR019787">
    <property type="entry name" value="Znf_PHD-finger"/>
</dbReference>
<feature type="region of interest" description="Disordered" evidence="11">
    <location>
        <begin position="335"/>
        <end position="366"/>
    </location>
</feature>
<keyword evidence="2" id="KW-0597">Phosphoprotein</keyword>
<keyword evidence="16" id="KW-1185">Reference proteome</keyword>
<sequence length="605" mass="69717">MPVPHQTPNNLPLASSLPKVSFRKIPDDEAQILSIPAGVQDQHHVNFGFNDGSEFEKPDHYLRHVEPIESELNKQVEYDMDEQDQEWLDALNLDRRREQLDAVPYEVFEIIIDRLEKEWFDLMKLVPQKPLPITVGPDGEALGDGNEDIECAICDDGECENSNAIVFCDGCNLAVHQDCYGIPYIPEGQWLCRKCTVSPDRAVSCVLCPHEGGAFKQTTQGKWAHLLCAMWIPETGVSNPVYMEPIDSVERIPKARWRLQCYICRNRHGACIQCDNKSCFTAFHVTCGRKAGLLLKTERQRTAHTPPDEGEDENDGHLRAWCHKHLPRSIRAKRAREEEFQDAHSQPPSPEPFDRNQSAIATPARKKSARAYRKSYRMHISLVPAYVVNRVNEYISRVPVRKKAQLIVQIAKFWSLKREARRGAPLLKRLHLEPWTATSMKKEQSDMERLKKLRFLLHLREDLEKVRMLAEMVRKREREKQKQAQAIRTTLIEEILFPYNSLLRAALERIAAIDRSSLFLNPVSTQIVPDYYDVIKHPMDWTTISHKLDAYAYTDVQQFKNDVVLVLENAMLYNKIDTPYHRTAARILHVAGQIFVDLEKAIAVH</sequence>
<evidence type="ECO:0000313" key="16">
    <source>
        <dbReference type="Proteomes" id="UP000245771"/>
    </source>
</evidence>
<dbReference type="Gene3D" id="3.30.40.10">
    <property type="entry name" value="Zinc/RING finger domain, C3HC4 (zinc finger)"/>
    <property type="match status" value="2"/>
</dbReference>
<dbReference type="Proteomes" id="UP000245771">
    <property type="component" value="Unassembled WGS sequence"/>
</dbReference>
<gene>
    <name evidence="15" type="ORF">FA14DRAFT_146358</name>
</gene>
<dbReference type="Pfam" id="PF10513">
    <property type="entry name" value="EPL1"/>
    <property type="match status" value="1"/>
</dbReference>
<dbReference type="PANTHER" id="PTHR13793">
    <property type="entry name" value="PHD FINGER PROTEINS"/>
    <property type="match status" value="1"/>
</dbReference>
<dbReference type="RefSeq" id="XP_025356447.1">
    <property type="nucleotide sequence ID" value="XM_025497310.1"/>
</dbReference>
<dbReference type="FunFam" id="3.30.40.10:FF:000007">
    <property type="entry name" value="Bromodomain containing 1, isoform CRA_b"/>
    <property type="match status" value="1"/>
</dbReference>
<reference evidence="15 16" key="1">
    <citation type="journal article" date="2018" name="Mol. Biol. Evol.">
        <title>Broad Genomic Sampling Reveals a Smut Pathogenic Ancestry of the Fungal Clade Ustilaginomycotina.</title>
        <authorList>
            <person name="Kijpornyongpan T."/>
            <person name="Mondo S.J."/>
            <person name="Barry K."/>
            <person name="Sandor L."/>
            <person name="Lee J."/>
            <person name="Lipzen A."/>
            <person name="Pangilinan J."/>
            <person name="LaButti K."/>
            <person name="Hainaut M."/>
            <person name="Henrissat B."/>
            <person name="Grigoriev I.V."/>
            <person name="Spatafora J.W."/>
            <person name="Aime M.C."/>
        </authorList>
    </citation>
    <scope>NUCLEOTIDE SEQUENCE [LARGE SCALE GENOMIC DNA]</scope>
    <source>
        <strain evidence="15 16">MCA 3882</strain>
    </source>
</reference>
<dbReference type="AlphaFoldDB" id="A0A316VKT8"/>
<keyword evidence="7 9" id="KW-0103">Bromodomain</keyword>
<dbReference type="Pfam" id="PF13831">
    <property type="entry name" value="PHD_2"/>
    <property type="match status" value="1"/>
</dbReference>
<dbReference type="InterPro" id="IPR013083">
    <property type="entry name" value="Znf_RING/FYVE/PHD"/>
</dbReference>
<protein>
    <recommendedName>
        <fullName evidence="17">Peregrin</fullName>
    </recommendedName>
</protein>
<dbReference type="InterPro" id="IPR011011">
    <property type="entry name" value="Znf_FYVE_PHD"/>
</dbReference>
<evidence type="ECO:0000256" key="5">
    <source>
        <dbReference type="ARBA" id="ARBA00022771"/>
    </source>
</evidence>
<evidence type="ECO:0000259" key="12">
    <source>
        <dbReference type="PROSITE" id="PS50014"/>
    </source>
</evidence>
<dbReference type="InterPro" id="IPR001487">
    <property type="entry name" value="Bromodomain"/>
</dbReference>
<dbReference type="OrthoDB" id="20839at2759"/>
<keyword evidence="3" id="KW-0479">Metal-binding</keyword>
<evidence type="ECO:0000256" key="11">
    <source>
        <dbReference type="SAM" id="MobiDB-lite"/>
    </source>
</evidence>
<dbReference type="SMART" id="SM00249">
    <property type="entry name" value="PHD"/>
    <property type="match status" value="2"/>
</dbReference>
<dbReference type="GO" id="GO:0006325">
    <property type="term" value="P:chromatin organization"/>
    <property type="evidence" value="ECO:0007669"/>
    <property type="project" value="UniProtKB-ARBA"/>
</dbReference>
<evidence type="ECO:0000259" key="13">
    <source>
        <dbReference type="PROSITE" id="PS50016"/>
    </source>
</evidence>
<dbReference type="InterPro" id="IPR019542">
    <property type="entry name" value="Enhancer_polycomb-like_N"/>
</dbReference>
<dbReference type="SUPFAM" id="SSF57903">
    <property type="entry name" value="FYVE/PHD zinc finger"/>
    <property type="match status" value="2"/>
</dbReference>
<keyword evidence="8" id="KW-0539">Nucleus</keyword>